<dbReference type="InterPro" id="IPR011256">
    <property type="entry name" value="Reg_factor_effector_dom_sf"/>
</dbReference>
<dbReference type="PROSITE" id="PS50937">
    <property type="entry name" value="HTH_MERR_2"/>
    <property type="match status" value="1"/>
</dbReference>
<dbReference type="Proteomes" id="UP000669179">
    <property type="component" value="Unassembled WGS sequence"/>
</dbReference>
<dbReference type="Pfam" id="PF06445">
    <property type="entry name" value="GyrI-like"/>
    <property type="match status" value="1"/>
</dbReference>
<dbReference type="Gene3D" id="1.10.1660.10">
    <property type="match status" value="1"/>
</dbReference>
<dbReference type="RefSeq" id="WP_208259961.1">
    <property type="nucleotide sequence ID" value="NZ_JAGEOJ010000015.1"/>
</dbReference>
<dbReference type="SUPFAM" id="SSF46955">
    <property type="entry name" value="Putative DNA-binding domain"/>
    <property type="match status" value="1"/>
</dbReference>
<dbReference type="SUPFAM" id="SSF55136">
    <property type="entry name" value="Probable bacterial effector-binding domain"/>
    <property type="match status" value="1"/>
</dbReference>
<dbReference type="InterPro" id="IPR047057">
    <property type="entry name" value="MerR_fam"/>
</dbReference>
<dbReference type="InterPro" id="IPR009061">
    <property type="entry name" value="DNA-bd_dom_put_sf"/>
</dbReference>
<dbReference type="InterPro" id="IPR029442">
    <property type="entry name" value="GyrI-like"/>
</dbReference>
<organism evidence="3 4">
    <name type="scientific">Actinomadura barringtoniae</name>
    <dbReference type="NCBI Taxonomy" id="1427535"/>
    <lineage>
        <taxon>Bacteria</taxon>
        <taxon>Bacillati</taxon>
        <taxon>Actinomycetota</taxon>
        <taxon>Actinomycetes</taxon>
        <taxon>Streptosporangiales</taxon>
        <taxon>Thermomonosporaceae</taxon>
        <taxon>Actinomadura</taxon>
    </lineage>
</organism>
<proteinExistence type="predicted"/>
<dbReference type="GO" id="GO:0003700">
    <property type="term" value="F:DNA-binding transcription factor activity"/>
    <property type="evidence" value="ECO:0007669"/>
    <property type="project" value="InterPro"/>
</dbReference>
<dbReference type="PANTHER" id="PTHR30204:SF97">
    <property type="entry name" value="MERR FAMILY REGULATORY PROTEIN"/>
    <property type="match status" value="1"/>
</dbReference>
<keyword evidence="4" id="KW-1185">Reference proteome</keyword>
<dbReference type="Gene3D" id="3.20.80.10">
    <property type="entry name" value="Regulatory factor, effector binding domain"/>
    <property type="match status" value="1"/>
</dbReference>
<comment type="caution">
    <text evidence="3">The sequence shown here is derived from an EMBL/GenBank/DDBJ whole genome shotgun (WGS) entry which is preliminary data.</text>
</comment>
<feature type="domain" description="HTH merR-type" evidence="2">
    <location>
        <begin position="1"/>
        <end position="71"/>
    </location>
</feature>
<reference evidence="3" key="1">
    <citation type="submission" date="2021-03" db="EMBL/GenBank/DDBJ databases">
        <authorList>
            <person name="Kanchanasin P."/>
            <person name="Saeng-In P."/>
            <person name="Phongsopitanun W."/>
            <person name="Yuki M."/>
            <person name="Kudo T."/>
            <person name="Ohkuma M."/>
            <person name="Tanasupawat S."/>
        </authorList>
    </citation>
    <scope>NUCLEOTIDE SEQUENCE</scope>
    <source>
        <strain evidence="3">GKU 128</strain>
    </source>
</reference>
<dbReference type="InterPro" id="IPR010499">
    <property type="entry name" value="AraC_E-bd"/>
</dbReference>
<protein>
    <submittedName>
        <fullName evidence="3">MerR family transcriptional regulator</fullName>
    </submittedName>
</protein>
<dbReference type="InterPro" id="IPR000551">
    <property type="entry name" value="MerR-type_HTH_dom"/>
</dbReference>
<dbReference type="PANTHER" id="PTHR30204">
    <property type="entry name" value="REDOX-CYCLING DRUG-SENSING TRANSCRIPTIONAL ACTIVATOR SOXR"/>
    <property type="match status" value="1"/>
</dbReference>
<accession>A0A939TA36</accession>
<dbReference type="SMART" id="SM00871">
    <property type="entry name" value="AraC_E_bind"/>
    <property type="match status" value="1"/>
</dbReference>
<evidence type="ECO:0000313" key="4">
    <source>
        <dbReference type="Proteomes" id="UP000669179"/>
    </source>
</evidence>
<dbReference type="AlphaFoldDB" id="A0A939TA36"/>
<dbReference type="CDD" id="cd01107">
    <property type="entry name" value="HTH_BmrR"/>
    <property type="match status" value="1"/>
</dbReference>
<dbReference type="Pfam" id="PF13411">
    <property type="entry name" value="MerR_1"/>
    <property type="match status" value="1"/>
</dbReference>
<dbReference type="GO" id="GO:0003677">
    <property type="term" value="F:DNA binding"/>
    <property type="evidence" value="ECO:0007669"/>
    <property type="project" value="UniProtKB-KW"/>
</dbReference>
<dbReference type="EMBL" id="JAGEOJ010000015">
    <property type="protein sequence ID" value="MBO2452062.1"/>
    <property type="molecule type" value="Genomic_DNA"/>
</dbReference>
<keyword evidence="1" id="KW-0238">DNA-binding</keyword>
<name>A0A939TA36_9ACTN</name>
<evidence type="ECO:0000256" key="1">
    <source>
        <dbReference type="ARBA" id="ARBA00023125"/>
    </source>
</evidence>
<evidence type="ECO:0000313" key="3">
    <source>
        <dbReference type="EMBL" id="MBO2452062.1"/>
    </source>
</evidence>
<evidence type="ECO:0000259" key="2">
    <source>
        <dbReference type="PROSITE" id="PS50937"/>
    </source>
</evidence>
<dbReference type="SMART" id="SM00422">
    <property type="entry name" value="HTH_MERR"/>
    <property type="match status" value="1"/>
</dbReference>
<gene>
    <name evidence="3" type="ORF">J4573_33590</name>
</gene>
<sequence length="268" mass="29720">MFSIGEFARHGRVSVRMLRHYDSIGLLRPAHVDPASGYRSYEARQLSDLNRIVALKDLGFTLDQVRRVDKIDLDELQGMLRLRRAELRARIEDDTARLAQVGARLQSIEEEGAMPSDDIVIKRLPAVRVAELTAVAESFEPRSITPVIGPLYEELCARLDRAGVAIAGEGIAYYEDAPDGGVVVHAALPVNVEAGGHDFEVVDLPEVERAATIVHKGPMDGVMPSVQRLARWIDDSGFRSAGYNRELYIEYGTGDPSTWTTELQEPLR</sequence>